<dbReference type="InterPro" id="IPR020783">
    <property type="entry name" value="Ribosomal_uL11_C"/>
</dbReference>
<dbReference type="PANTHER" id="PTHR11661">
    <property type="entry name" value="60S RIBOSOMAL PROTEIN L12"/>
    <property type="match status" value="1"/>
</dbReference>
<dbReference type="Pfam" id="PF03946">
    <property type="entry name" value="Ribosomal_L11_N"/>
    <property type="match status" value="1"/>
</dbReference>
<dbReference type="InterPro" id="IPR036769">
    <property type="entry name" value="Ribosomal_uL11_C_sf"/>
</dbReference>
<evidence type="ECO:0000313" key="13">
    <source>
        <dbReference type="Proteomes" id="UP000178943"/>
    </source>
</evidence>
<comment type="similarity">
    <text evidence="1 7 8">Belongs to the universal ribosomal protein uL11 family.</text>
</comment>
<dbReference type="SUPFAM" id="SSF46906">
    <property type="entry name" value="Ribosomal protein L11, C-terminal domain"/>
    <property type="match status" value="1"/>
</dbReference>
<comment type="caution">
    <text evidence="12">The sequence shown here is derived from an EMBL/GenBank/DDBJ whole genome shotgun (WGS) entry which is preliminary data.</text>
</comment>
<dbReference type="AlphaFoldDB" id="A0A1F5V939"/>
<dbReference type="InterPro" id="IPR020785">
    <property type="entry name" value="Ribosomal_uL11_CS"/>
</dbReference>
<accession>A0A1F5V939</accession>
<evidence type="ECO:0000256" key="2">
    <source>
        <dbReference type="ARBA" id="ARBA00022481"/>
    </source>
</evidence>
<dbReference type="PROSITE" id="PS00359">
    <property type="entry name" value="RIBOSOMAL_L11"/>
    <property type="match status" value="1"/>
</dbReference>
<dbReference type="EMBL" id="MFGW01000204">
    <property type="protein sequence ID" value="OGF59963.1"/>
    <property type="molecule type" value="Genomic_DNA"/>
</dbReference>
<evidence type="ECO:0000256" key="3">
    <source>
        <dbReference type="ARBA" id="ARBA00022730"/>
    </source>
</evidence>
<evidence type="ECO:0000256" key="5">
    <source>
        <dbReference type="ARBA" id="ARBA00022980"/>
    </source>
</evidence>
<protein>
    <recommendedName>
        <fullName evidence="7">Large ribosomal subunit protein uL11</fullName>
    </recommendedName>
</protein>
<dbReference type="Proteomes" id="UP000178943">
    <property type="component" value="Unassembled WGS sequence"/>
</dbReference>
<dbReference type="CDD" id="cd00349">
    <property type="entry name" value="Ribosomal_L11"/>
    <property type="match status" value="1"/>
</dbReference>
<dbReference type="PANTHER" id="PTHR11661:SF1">
    <property type="entry name" value="LARGE RIBOSOMAL SUBUNIT PROTEIN UL11M"/>
    <property type="match status" value="1"/>
</dbReference>
<dbReference type="GO" id="GO:0070180">
    <property type="term" value="F:large ribosomal subunit rRNA binding"/>
    <property type="evidence" value="ECO:0007669"/>
    <property type="project" value="UniProtKB-UniRule"/>
</dbReference>
<keyword evidence="4 7" id="KW-0694">RNA-binding</keyword>
<evidence type="ECO:0000259" key="11">
    <source>
        <dbReference type="Pfam" id="PF03946"/>
    </source>
</evidence>
<dbReference type="HAMAP" id="MF_00736">
    <property type="entry name" value="Ribosomal_uL11"/>
    <property type="match status" value="1"/>
</dbReference>
<dbReference type="GO" id="GO:0006412">
    <property type="term" value="P:translation"/>
    <property type="evidence" value="ECO:0007669"/>
    <property type="project" value="UniProtKB-UniRule"/>
</dbReference>
<keyword evidence="6 7" id="KW-0687">Ribonucleoprotein</keyword>
<dbReference type="FunFam" id="1.10.10.250:FF:000001">
    <property type="entry name" value="50S ribosomal protein L11"/>
    <property type="match status" value="1"/>
</dbReference>
<comment type="function">
    <text evidence="7 9">Forms part of the ribosomal stalk which helps the ribosome interact with GTP-bound translation factors.</text>
</comment>
<feature type="domain" description="Large ribosomal subunit protein uL11 N-terminal" evidence="11">
    <location>
        <begin position="9"/>
        <end position="66"/>
    </location>
</feature>
<evidence type="ECO:0000256" key="7">
    <source>
        <dbReference type="HAMAP-Rule" id="MF_00736"/>
    </source>
</evidence>
<keyword evidence="2 7" id="KW-0488">Methylation</keyword>
<dbReference type="InterPro" id="IPR006519">
    <property type="entry name" value="Ribosomal_uL11_bac-typ"/>
</dbReference>
<dbReference type="GO" id="GO:0003735">
    <property type="term" value="F:structural constituent of ribosome"/>
    <property type="evidence" value="ECO:0007669"/>
    <property type="project" value="InterPro"/>
</dbReference>
<name>A0A1F5V939_9BACT</name>
<keyword evidence="3 7" id="KW-0699">rRNA-binding</keyword>
<evidence type="ECO:0000259" key="10">
    <source>
        <dbReference type="Pfam" id="PF00298"/>
    </source>
</evidence>
<keyword evidence="5 7" id="KW-0689">Ribosomal protein</keyword>
<dbReference type="Gene3D" id="1.10.10.250">
    <property type="entry name" value="Ribosomal protein L11, C-terminal domain"/>
    <property type="match status" value="1"/>
</dbReference>
<dbReference type="InterPro" id="IPR000911">
    <property type="entry name" value="Ribosomal_uL11"/>
</dbReference>
<evidence type="ECO:0000256" key="9">
    <source>
        <dbReference type="RuleBase" id="RU003979"/>
    </source>
</evidence>
<dbReference type="InterPro" id="IPR020784">
    <property type="entry name" value="Ribosomal_uL11_N"/>
</dbReference>
<gene>
    <name evidence="7" type="primary">rplK</name>
    <name evidence="12" type="ORF">A2Y62_21670</name>
</gene>
<dbReference type="Pfam" id="PF00298">
    <property type="entry name" value="Ribosomal_L11"/>
    <property type="match status" value="1"/>
</dbReference>
<dbReference type="NCBIfam" id="TIGR01632">
    <property type="entry name" value="L11_bact"/>
    <property type="match status" value="1"/>
</dbReference>
<dbReference type="SMART" id="SM00649">
    <property type="entry name" value="RL11"/>
    <property type="match status" value="1"/>
</dbReference>
<dbReference type="Gene3D" id="3.30.1550.10">
    <property type="entry name" value="Ribosomal protein L11/L12, N-terminal domain"/>
    <property type="match status" value="1"/>
</dbReference>
<dbReference type="STRING" id="1817863.A2Y62_21670"/>
<comment type="PTM">
    <text evidence="7 9">One or more lysine residues are methylated.</text>
</comment>
<dbReference type="GO" id="GO:0022625">
    <property type="term" value="C:cytosolic large ribosomal subunit"/>
    <property type="evidence" value="ECO:0007669"/>
    <property type="project" value="TreeGrafter"/>
</dbReference>
<proteinExistence type="inferred from homology"/>
<dbReference type="FunFam" id="3.30.1550.10:FF:000001">
    <property type="entry name" value="50S ribosomal protein L11"/>
    <property type="match status" value="1"/>
</dbReference>
<feature type="domain" description="Large ribosomal subunit protein uL11 C-terminal" evidence="10">
    <location>
        <begin position="72"/>
        <end position="139"/>
    </location>
</feature>
<sequence length="141" mass="15218">MAKKVIADIKLQLEAGKAQPSPPVGPALSQYGLNIMEFCNAYNAKTKTLEGAVIPVVITVYADRTFTFKLRTSPVSFLLKKAANIIKGSAQPNKDKVGKITRKQLTEIAKQKIEDLNADTIESAIKIVEGSARSMGITIEG</sequence>
<evidence type="ECO:0000256" key="6">
    <source>
        <dbReference type="ARBA" id="ARBA00023274"/>
    </source>
</evidence>
<organism evidence="12 13">
    <name type="scientific">Candidatus Fischerbacteria bacterium RBG_13_37_8</name>
    <dbReference type="NCBI Taxonomy" id="1817863"/>
    <lineage>
        <taxon>Bacteria</taxon>
        <taxon>Candidatus Fischeribacteriota</taxon>
    </lineage>
</organism>
<evidence type="ECO:0000256" key="8">
    <source>
        <dbReference type="RuleBase" id="RU003978"/>
    </source>
</evidence>
<dbReference type="InterPro" id="IPR036796">
    <property type="entry name" value="Ribosomal_uL11_N_sf"/>
</dbReference>
<evidence type="ECO:0000313" key="12">
    <source>
        <dbReference type="EMBL" id="OGF59963.1"/>
    </source>
</evidence>
<comment type="subunit">
    <text evidence="7">Part of the ribosomal stalk of the 50S ribosomal subunit. Interacts with L10 and the large rRNA to form the base of the stalk. L10 forms an elongated spine to which L12 dimers bind in a sequential fashion forming a multimeric L10(L12)X complex.</text>
</comment>
<evidence type="ECO:0000256" key="4">
    <source>
        <dbReference type="ARBA" id="ARBA00022884"/>
    </source>
</evidence>
<evidence type="ECO:0000256" key="1">
    <source>
        <dbReference type="ARBA" id="ARBA00010537"/>
    </source>
</evidence>
<dbReference type="SUPFAM" id="SSF54747">
    <property type="entry name" value="Ribosomal L11/L12e N-terminal domain"/>
    <property type="match status" value="1"/>
</dbReference>
<reference evidence="12 13" key="1">
    <citation type="journal article" date="2016" name="Nat. Commun.">
        <title>Thousands of microbial genomes shed light on interconnected biogeochemical processes in an aquifer system.</title>
        <authorList>
            <person name="Anantharaman K."/>
            <person name="Brown C.T."/>
            <person name="Hug L.A."/>
            <person name="Sharon I."/>
            <person name="Castelle C.J."/>
            <person name="Probst A.J."/>
            <person name="Thomas B.C."/>
            <person name="Singh A."/>
            <person name="Wilkins M.J."/>
            <person name="Karaoz U."/>
            <person name="Brodie E.L."/>
            <person name="Williams K.H."/>
            <person name="Hubbard S.S."/>
            <person name="Banfield J.F."/>
        </authorList>
    </citation>
    <scope>NUCLEOTIDE SEQUENCE [LARGE SCALE GENOMIC DNA]</scope>
</reference>